<dbReference type="OrthoDB" id="2340858at2759"/>
<organism evidence="1 2">
    <name type="scientific">Marasmius oreades</name>
    <name type="common">fairy-ring Marasmius</name>
    <dbReference type="NCBI Taxonomy" id="181124"/>
    <lineage>
        <taxon>Eukaryota</taxon>
        <taxon>Fungi</taxon>
        <taxon>Dikarya</taxon>
        <taxon>Basidiomycota</taxon>
        <taxon>Agaricomycotina</taxon>
        <taxon>Agaricomycetes</taxon>
        <taxon>Agaricomycetidae</taxon>
        <taxon>Agaricales</taxon>
        <taxon>Marasmiineae</taxon>
        <taxon>Marasmiaceae</taxon>
        <taxon>Marasmius</taxon>
    </lineage>
</organism>
<protein>
    <submittedName>
        <fullName evidence="1">Uncharacterized protein</fullName>
    </submittedName>
</protein>
<sequence length="148" mass="16660">MSMASYDWEPTKGEWRELSSRYLGKAIDKEATFTLPGSGQQIHRPCFETLYDLILRRFFEDQPVVLTGNPGLGKSVALFSVLLQLLSEKPTEDVIFIYYETGFFFRGEEVYRAAASAIEGLPPPVETLGSPPIVLVRGHECYARYADS</sequence>
<dbReference type="RefSeq" id="XP_043004721.1">
    <property type="nucleotide sequence ID" value="XM_043157354.1"/>
</dbReference>
<dbReference type="EMBL" id="CM032188">
    <property type="protein sequence ID" value="KAG7088250.1"/>
    <property type="molecule type" value="Genomic_DNA"/>
</dbReference>
<proteinExistence type="predicted"/>
<reference evidence="1" key="1">
    <citation type="journal article" date="2021" name="Genome Biol. Evol.">
        <title>The assembled and annotated genome of the fairy-ring fungus Marasmius oreades.</title>
        <authorList>
            <person name="Hiltunen M."/>
            <person name="Ament-Velasquez S.L."/>
            <person name="Johannesson H."/>
        </authorList>
    </citation>
    <scope>NUCLEOTIDE SEQUENCE</scope>
    <source>
        <strain evidence="1">03SP1</strain>
    </source>
</reference>
<dbReference type="Proteomes" id="UP001049176">
    <property type="component" value="Chromosome 8"/>
</dbReference>
<dbReference type="GeneID" id="66081339"/>
<keyword evidence="2" id="KW-1185">Reference proteome</keyword>
<accession>A0A9P7UNR8</accession>
<comment type="caution">
    <text evidence="1">The sequence shown here is derived from an EMBL/GenBank/DDBJ whole genome shotgun (WGS) entry which is preliminary data.</text>
</comment>
<dbReference type="KEGG" id="more:E1B28_012264"/>
<name>A0A9P7UNR8_9AGAR</name>
<evidence type="ECO:0000313" key="1">
    <source>
        <dbReference type="EMBL" id="KAG7088250.1"/>
    </source>
</evidence>
<gene>
    <name evidence="1" type="ORF">E1B28_012264</name>
</gene>
<evidence type="ECO:0000313" key="2">
    <source>
        <dbReference type="Proteomes" id="UP001049176"/>
    </source>
</evidence>
<dbReference type="AlphaFoldDB" id="A0A9P7UNR8"/>